<feature type="compositionally biased region" description="Basic and acidic residues" evidence="1">
    <location>
        <begin position="35"/>
        <end position="44"/>
    </location>
</feature>
<dbReference type="Proteomes" id="UP000604825">
    <property type="component" value="Unassembled WGS sequence"/>
</dbReference>
<evidence type="ECO:0000313" key="2">
    <source>
        <dbReference type="EMBL" id="CAD6338107.1"/>
    </source>
</evidence>
<organism evidence="2 3">
    <name type="scientific">Miscanthus lutarioriparius</name>
    <dbReference type="NCBI Taxonomy" id="422564"/>
    <lineage>
        <taxon>Eukaryota</taxon>
        <taxon>Viridiplantae</taxon>
        <taxon>Streptophyta</taxon>
        <taxon>Embryophyta</taxon>
        <taxon>Tracheophyta</taxon>
        <taxon>Spermatophyta</taxon>
        <taxon>Magnoliopsida</taxon>
        <taxon>Liliopsida</taxon>
        <taxon>Poales</taxon>
        <taxon>Poaceae</taxon>
        <taxon>PACMAD clade</taxon>
        <taxon>Panicoideae</taxon>
        <taxon>Andropogonodae</taxon>
        <taxon>Andropogoneae</taxon>
        <taxon>Saccharinae</taxon>
        <taxon>Miscanthus</taxon>
    </lineage>
</organism>
<sequence length="75" mass="7850">MFESKLVVKESHNKGCMSRGLTVARALQLLELKPEGKGHADRVGDGGGVPGDGSLPILDKAYAAPNGEAESEDED</sequence>
<proteinExistence type="predicted"/>
<evidence type="ECO:0000256" key="1">
    <source>
        <dbReference type="SAM" id="MobiDB-lite"/>
    </source>
</evidence>
<comment type="caution">
    <text evidence="2">The sequence shown here is derived from an EMBL/GenBank/DDBJ whole genome shotgun (WGS) entry which is preliminary data.</text>
</comment>
<dbReference type="EMBL" id="CAJGYO010000018">
    <property type="protein sequence ID" value="CAD6338107.1"/>
    <property type="molecule type" value="Genomic_DNA"/>
</dbReference>
<reference evidence="2" key="1">
    <citation type="submission" date="2020-10" db="EMBL/GenBank/DDBJ databases">
        <authorList>
            <person name="Han B."/>
            <person name="Lu T."/>
            <person name="Zhao Q."/>
            <person name="Huang X."/>
            <person name="Zhao Y."/>
        </authorList>
    </citation>
    <scope>NUCLEOTIDE SEQUENCE</scope>
</reference>
<dbReference type="AlphaFoldDB" id="A0A811S6I5"/>
<accession>A0A811S6I5</accession>
<keyword evidence="3" id="KW-1185">Reference proteome</keyword>
<protein>
    <submittedName>
        <fullName evidence="2">Uncharacterized protein</fullName>
    </submittedName>
</protein>
<gene>
    <name evidence="2" type="ORF">NCGR_LOCUS62205</name>
</gene>
<evidence type="ECO:0000313" key="3">
    <source>
        <dbReference type="Proteomes" id="UP000604825"/>
    </source>
</evidence>
<name>A0A811S6I5_9POAL</name>
<feature type="region of interest" description="Disordered" evidence="1">
    <location>
        <begin position="35"/>
        <end position="75"/>
    </location>
</feature>